<name>A0AA86T051_9FABA</name>
<keyword evidence="2" id="KW-1185">Reference proteome</keyword>
<evidence type="ECO:0000313" key="2">
    <source>
        <dbReference type="Proteomes" id="UP001189624"/>
    </source>
</evidence>
<protein>
    <submittedName>
        <fullName evidence="1">Uncharacterized protein</fullName>
    </submittedName>
</protein>
<reference evidence="1" key="1">
    <citation type="submission" date="2023-10" db="EMBL/GenBank/DDBJ databases">
        <authorList>
            <person name="Domelevo Entfellner J.-B."/>
        </authorList>
    </citation>
    <scope>NUCLEOTIDE SEQUENCE</scope>
</reference>
<proteinExistence type="predicted"/>
<dbReference type="EMBL" id="OY731403">
    <property type="protein sequence ID" value="CAJ1961752.1"/>
    <property type="molecule type" value="Genomic_DNA"/>
</dbReference>
<dbReference type="AlphaFoldDB" id="A0AA86T051"/>
<dbReference type="Proteomes" id="UP001189624">
    <property type="component" value="Chromosome 6"/>
</dbReference>
<organism evidence="1 2">
    <name type="scientific">Sphenostylis stenocarpa</name>
    <dbReference type="NCBI Taxonomy" id="92480"/>
    <lineage>
        <taxon>Eukaryota</taxon>
        <taxon>Viridiplantae</taxon>
        <taxon>Streptophyta</taxon>
        <taxon>Embryophyta</taxon>
        <taxon>Tracheophyta</taxon>
        <taxon>Spermatophyta</taxon>
        <taxon>Magnoliopsida</taxon>
        <taxon>eudicotyledons</taxon>
        <taxon>Gunneridae</taxon>
        <taxon>Pentapetalae</taxon>
        <taxon>rosids</taxon>
        <taxon>fabids</taxon>
        <taxon>Fabales</taxon>
        <taxon>Fabaceae</taxon>
        <taxon>Papilionoideae</taxon>
        <taxon>50 kb inversion clade</taxon>
        <taxon>NPAAA clade</taxon>
        <taxon>indigoferoid/millettioid clade</taxon>
        <taxon>Phaseoleae</taxon>
        <taxon>Sphenostylis</taxon>
    </lineage>
</organism>
<dbReference type="Gramene" id="rna-AYBTSS11_LOCUS18887">
    <property type="protein sequence ID" value="CAJ1961752.1"/>
    <property type="gene ID" value="gene-AYBTSS11_LOCUS18887"/>
</dbReference>
<gene>
    <name evidence="1" type="ORF">AYBTSS11_LOCUS18887</name>
</gene>
<sequence length="258" mass="29409">MHAPFWNMIEMQDGLRCVGIPHLSIQHYVIVEYDCLEGTHCGSPIDQFRELVQDVDRLRHEFYHCTFVHVWRDSDEVIDALCKACFTFTEYYTSIVQSKKSDQVLLQDLYPGSLNQIDTRHSNYSVVKLKSKFQKLCEEEDGAVTGIVVFLHGVHFFFHALTQRIALPSLSPRYSLSNFLGVLWVVAFIDFEDSDMIYHACAGKVRPHPPDIITLSLLALSVPGLGHRKAKGEAVNKHKLIMITDSKESTTIQLDNVI</sequence>
<evidence type="ECO:0000313" key="1">
    <source>
        <dbReference type="EMBL" id="CAJ1961752.1"/>
    </source>
</evidence>
<accession>A0AA86T051</accession>